<feature type="transmembrane region" description="Helical" evidence="8">
    <location>
        <begin position="99"/>
        <end position="117"/>
    </location>
</feature>
<feature type="transmembrane region" description="Helical" evidence="8">
    <location>
        <begin position="199"/>
        <end position="218"/>
    </location>
</feature>
<evidence type="ECO:0000256" key="5">
    <source>
        <dbReference type="ARBA" id="ARBA00022692"/>
    </source>
</evidence>
<gene>
    <name evidence="9" type="ORF">SAMN04488529_10638</name>
</gene>
<evidence type="ECO:0000256" key="3">
    <source>
        <dbReference type="ARBA" id="ARBA00022448"/>
    </source>
</evidence>
<keyword evidence="5 8" id="KW-0812">Transmembrane</keyword>
<dbReference type="SUPFAM" id="SSF81345">
    <property type="entry name" value="ABC transporter involved in vitamin B12 uptake, BtuC"/>
    <property type="match status" value="1"/>
</dbReference>
<feature type="transmembrane region" description="Helical" evidence="8">
    <location>
        <begin position="286"/>
        <end position="305"/>
    </location>
</feature>
<dbReference type="InterPro" id="IPR037294">
    <property type="entry name" value="ABC_BtuC-like"/>
</dbReference>
<dbReference type="AlphaFoldDB" id="A0A1H0T3D7"/>
<dbReference type="InterPro" id="IPR000522">
    <property type="entry name" value="ABC_transptr_permease_BtuC"/>
</dbReference>
<protein>
    <submittedName>
        <fullName evidence="9">ABC-type Fe3+-siderophore transport system, permease component</fullName>
    </submittedName>
</protein>
<dbReference type="PANTHER" id="PTHR30472">
    <property type="entry name" value="FERRIC ENTEROBACTIN TRANSPORT SYSTEM PERMEASE PROTEIN"/>
    <property type="match status" value="1"/>
</dbReference>
<feature type="transmembrane region" description="Helical" evidence="8">
    <location>
        <begin position="66"/>
        <end position="87"/>
    </location>
</feature>
<feature type="transmembrane region" description="Helical" evidence="8">
    <location>
        <begin position="123"/>
        <end position="143"/>
    </location>
</feature>
<keyword evidence="6 8" id="KW-1133">Transmembrane helix</keyword>
<dbReference type="PANTHER" id="PTHR30472:SF64">
    <property type="entry name" value="IRON(3+)-HYDROXAMATE IMPORT SYSTEM PERMEASE PROTEIN FHUG"/>
    <property type="match status" value="1"/>
</dbReference>
<proteinExistence type="inferred from homology"/>
<evidence type="ECO:0000256" key="7">
    <source>
        <dbReference type="ARBA" id="ARBA00023136"/>
    </source>
</evidence>
<evidence type="ECO:0000256" key="4">
    <source>
        <dbReference type="ARBA" id="ARBA00022475"/>
    </source>
</evidence>
<dbReference type="GO" id="GO:0022857">
    <property type="term" value="F:transmembrane transporter activity"/>
    <property type="evidence" value="ECO:0007669"/>
    <property type="project" value="InterPro"/>
</dbReference>
<dbReference type="CDD" id="cd06550">
    <property type="entry name" value="TM_ABC_iron-siderophores_like"/>
    <property type="match status" value="1"/>
</dbReference>
<evidence type="ECO:0000256" key="8">
    <source>
        <dbReference type="SAM" id="Phobius"/>
    </source>
</evidence>
<reference evidence="9 10" key="1">
    <citation type="submission" date="2016-10" db="EMBL/GenBank/DDBJ databases">
        <authorList>
            <person name="de Groot N.N."/>
        </authorList>
    </citation>
    <scope>NUCLEOTIDE SEQUENCE [LARGE SCALE GENOMIC DNA]</scope>
    <source>
        <strain evidence="9 10">DSM 12272</strain>
    </source>
</reference>
<keyword evidence="4" id="KW-1003">Cell membrane</keyword>
<feature type="transmembrane region" description="Helical" evidence="8">
    <location>
        <begin position="317"/>
        <end position="334"/>
    </location>
</feature>
<evidence type="ECO:0000256" key="1">
    <source>
        <dbReference type="ARBA" id="ARBA00004651"/>
    </source>
</evidence>
<dbReference type="STRING" id="94869.SAMN04488529_10638"/>
<dbReference type="GO" id="GO:0033214">
    <property type="term" value="P:siderophore-iron import into cell"/>
    <property type="evidence" value="ECO:0007669"/>
    <property type="project" value="TreeGrafter"/>
</dbReference>
<dbReference type="OrthoDB" id="9792889at2"/>
<evidence type="ECO:0000313" key="10">
    <source>
        <dbReference type="Proteomes" id="UP000198597"/>
    </source>
</evidence>
<organism evidence="9 10">
    <name type="scientific">Clostridium gasigenes</name>
    <dbReference type="NCBI Taxonomy" id="94869"/>
    <lineage>
        <taxon>Bacteria</taxon>
        <taxon>Bacillati</taxon>
        <taxon>Bacillota</taxon>
        <taxon>Clostridia</taxon>
        <taxon>Eubacteriales</taxon>
        <taxon>Clostridiaceae</taxon>
        <taxon>Clostridium</taxon>
    </lineage>
</organism>
<keyword evidence="3" id="KW-0813">Transport</keyword>
<keyword evidence="10" id="KW-1185">Reference proteome</keyword>
<dbReference type="Gene3D" id="1.10.3470.10">
    <property type="entry name" value="ABC transporter involved in vitamin B12 uptake, BtuC"/>
    <property type="match status" value="1"/>
</dbReference>
<feature type="transmembrane region" description="Helical" evidence="8">
    <location>
        <begin position="155"/>
        <end position="176"/>
    </location>
</feature>
<sequence>MKKQRYTLGKGVFTLSILFILIVTVSIFSINFGKMNLSPEAVVNVLLGRGTEAQNLIVFQFRMPRIVLSILVGMGMGVSGCIMQSLLKNDMASPGTLGISSGSGLFMLIFVAVFSVKGYSSRFMLPIMSFLGGVSAALLIFILSYRKGKNISPTGLILTGVAMSSGYGALSLLLTLKLDRTQFEFVQRWQAGSLWGTDWKYIAILLPWILIIFLYVFYKSRMLNILNLGNETATGLGVMVKKEFLGLSLASVALSSGSVALGGDFFFVGMISPHLGRKLVGPDHRVLIPASALIGSLVVLAADTITRTVSLGEDIPTGIIITVLSTPYFLYLLAKAN</sequence>
<name>A0A1H0T3D7_9CLOT</name>
<evidence type="ECO:0000313" key="9">
    <source>
        <dbReference type="EMBL" id="SDP48325.1"/>
    </source>
</evidence>
<dbReference type="RefSeq" id="WP_089969641.1">
    <property type="nucleotide sequence ID" value="NZ_FNJM01000006.1"/>
</dbReference>
<comment type="subcellular location">
    <subcellularLocation>
        <location evidence="1">Cell membrane</location>
        <topology evidence="1">Multi-pass membrane protein</topology>
    </subcellularLocation>
</comment>
<dbReference type="Proteomes" id="UP000198597">
    <property type="component" value="Unassembled WGS sequence"/>
</dbReference>
<dbReference type="GO" id="GO:0005886">
    <property type="term" value="C:plasma membrane"/>
    <property type="evidence" value="ECO:0007669"/>
    <property type="project" value="UniProtKB-SubCell"/>
</dbReference>
<dbReference type="FunFam" id="1.10.3470.10:FF:000001">
    <property type="entry name" value="Vitamin B12 ABC transporter permease BtuC"/>
    <property type="match status" value="1"/>
</dbReference>
<dbReference type="Pfam" id="PF01032">
    <property type="entry name" value="FecCD"/>
    <property type="match status" value="1"/>
</dbReference>
<comment type="similarity">
    <text evidence="2">Belongs to the binding-protein-dependent transport system permease family. FecCD subfamily.</text>
</comment>
<feature type="transmembrane region" description="Helical" evidence="8">
    <location>
        <begin position="12"/>
        <end position="32"/>
    </location>
</feature>
<evidence type="ECO:0000256" key="2">
    <source>
        <dbReference type="ARBA" id="ARBA00007935"/>
    </source>
</evidence>
<accession>A0A1H0T3D7</accession>
<evidence type="ECO:0000256" key="6">
    <source>
        <dbReference type="ARBA" id="ARBA00022989"/>
    </source>
</evidence>
<dbReference type="EMBL" id="FNJM01000006">
    <property type="protein sequence ID" value="SDP48325.1"/>
    <property type="molecule type" value="Genomic_DNA"/>
</dbReference>
<keyword evidence="7 8" id="KW-0472">Membrane</keyword>